<protein>
    <submittedName>
        <fullName evidence="2">Uncharacterized protein</fullName>
    </submittedName>
</protein>
<feature type="region of interest" description="Disordered" evidence="1">
    <location>
        <begin position="333"/>
        <end position="352"/>
    </location>
</feature>
<name>A0A8H3N627_9EURO</name>
<evidence type="ECO:0000256" key="1">
    <source>
        <dbReference type="SAM" id="MobiDB-lite"/>
    </source>
</evidence>
<accession>A0A8H3N627</accession>
<dbReference type="EMBL" id="BLKC01000010">
    <property type="protein sequence ID" value="GFF27449.1"/>
    <property type="molecule type" value="Genomic_DNA"/>
</dbReference>
<dbReference type="Proteomes" id="UP000465221">
    <property type="component" value="Unassembled WGS sequence"/>
</dbReference>
<evidence type="ECO:0000313" key="2">
    <source>
        <dbReference type="EMBL" id="GFF27449.1"/>
    </source>
</evidence>
<gene>
    <name evidence="2" type="ORF">IFM46972_02069</name>
</gene>
<reference evidence="2 3" key="1">
    <citation type="submission" date="2020-01" db="EMBL/GenBank/DDBJ databases">
        <title>Draft genome sequence of Aspergillus udagawae IFM 46972.</title>
        <authorList>
            <person name="Takahashi H."/>
            <person name="Yaguchi T."/>
        </authorList>
    </citation>
    <scope>NUCLEOTIDE SEQUENCE [LARGE SCALE GENOMIC DNA]</scope>
    <source>
        <strain evidence="2 3">IFM 46972</strain>
    </source>
</reference>
<dbReference type="AlphaFoldDB" id="A0A8H3N627"/>
<sequence length="352" mass="39098">MCLNPFKQGRTVSSSSTSRFWIIGINRSLQSLLVEPDLNFKQSPAPGRPHWYEALPGSLAVELSCHIQSRQIHTRTPPATLPHLVLSIVLSTALSVKRLGPHLECMPLADHVHCFEDISFVIMTNFVDMSLSRDTPVHSATPVAHRSHHNSHALSVTRQNLRPTCINQTMQQVYTHEGPYESIPSTATPVLQFLKHFLPALDSLDPNANPVSPFIHPDARVFVGSGPPNRGTDVVGLLNVRQRHIQYFHHDVHKAWDIARTDTGSGSDTRTVMFEATSGTVFRNDPDEFEVRVREFNVLELERAGSQSDGGDEGKGGFIAVEMRTYMDARPVQDQAARLQRESAYGEAKSTG</sequence>
<evidence type="ECO:0000313" key="3">
    <source>
        <dbReference type="Proteomes" id="UP000465221"/>
    </source>
</evidence>
<comment type="caution">
    <text evidence="2">The sequence shown here is derived from an EMBL/GenBank/DDBJ whole genome shotgun (WGS) entry which is preliminary data.</text>
</comment>
<organism evidence="2 3">
    <name type="scientific">Aspergillus udagawae</name>
    <dbReference type="NCBI Taxonomy" id="91492"/>
    <lineage>
        <taxon>Eukaryota</taxon>
        <taxon>Fungi</taxon>
        <taxon>Dikarya</taxon>
        <taxon>Ascomycota</taxon>
        <taxon>Pezizomycotina</taxon>
        <taxon>Eurotiomycetes</taxon>
        <taxon>Eurotiomycetidae</taxon>
        <taxon>Eurotiales</taxon>
        <taxon>Aspergillaceae</taxon>
        <taxon>Aspergillus</taxon>
        <taxon>Aspergillus subgen. Fumigati</taxon>
    </lineage>
</organism>
<proteinExistence type="predicted"/>